<evidence type="ECO:0000313" key="1">
    <source>
        <dbReference type="EMBL" id="CDZ35577.1"/>
    </source>
</evidence>
<name>A0A0T7FKN7_NEOGA</name>
<dbReference type="EMBL" id="CCRH01000007">
    <property type="protein sequence ID" value="CDZ35577.1"/>
    <property type="molecule type" value="Genomic_DNA"/>
</dbReference>
<sequence>MLSALRLPVRIAEGTKAKLEFDYACGRGHSFGEYHVHGVVNEILCSNLDPTQHRVASGFAHPCLQTDGAHGRPREVDFAVSSFASSTHQFYAEVKWAGSSHCSQENLLRDLCRLQLIKNAEPTTECVFVLAGQSDDIDKLFVDGILVNGTQCLLHRPNHTARLTERGRVKRTKTFLLKENVDHAAQLERIYANISRKLPSVPDRICTYLTRSTQSASTGVRFQALVWAMELY</sequence>
<accession>A0A0T7FKN7</accession>
<reference evidence="1 2" key="1">
    <citation type="submission" date="2014-08" db="EMBL/GenBank/DDBJ databases">
        <authorList>
            <person name="Chen Y.-H."/>
        </authorList>
    </citation>
    <scope>NUCLEOTIDE SEQUENCE [LARGE SCALE GENOMIC DNA]</scope>
</reference>
<dbReference type="OrthoDB" id="5186789at2"/>
<proteinExistence type="predicted"/>
<dbReference type="AlphaFoldDB" id="A0A0T7FKN7"/>
<protein>
    <submittedName>
        <fullName evidence="1">Uncharacterized protein</fullName>
    </submittedName>
</protein>
<organism evidence="1 2">
    <name type="scientific">Neorhizobium galegae bv. officinalis</name>
    <dbReference type="NCBI Taxonomy" id="323656"/>
    <lineage>
        <taxon>Bacteria</taxon>
        <taxon>Pseudomonadati</taxon>
        <taxon>Pseudomonadota</taxon>
        <taxon>Alphaproteobacteria</taxon>
        <taxon>Hyphomicrobiales</taxon>
        <taxon>Rhizobiaceae</taxon>
        <taxon>Rhizobium/Agrobacterium group</taxon>
        <taxon>Neorhizobium</taxon>
    </lineage>
</organism>
<dbReference type="Proteomes" id="UP000046176">
    <property type="component" value="Unassembled WGS sequence"/>
</dbReference>
<gene>
    <name evidence="1" type="ORF">NGAL_HAMBI1145_29140</name>
</gene>
<evidence type="ECO:0000313" key="2">
    <source>
        <dbReference type="Proteomes" id="UP000046176"/>
    </source>
</evidence>